<dbReference type="EMBL" id="UYRR01001138">
    <property type="protein sequence ID" value="VDK18504.1"/>
    <property type="molecule type" value="Genomic_DNA"/>
</dbReference>
<feature type="compositionally biased region" description="Low complexity" evidence="1">
    <location>
        <begin position="14"/>
        <end position="33"/>
    </location>
</feature>
<dbReference type="AlphaFoldDB" id="A0A0M3J1A7"/>
<reference evidence="4" key="1">
    <citation type="submission" date="2017-02" db="UniProtKB">
        <authorList>
            <consortium name="WormBaseParasite"/>
        </authorList>
    </citation>
    <scope>IDENTIFICATION</scope>
</reference>
<evidence type="ECO:0000313" key="4">
    <source>
        <dbReference type="WBParaSite" id="ASIM_0000130301-mRNA-1"/>
    </source>
</evidence>
<feature type="region of interest" description="Disordered" evidence="1">
    <location>
        <begin position="1"/>
        <end position="40"/>
    </location>
</feature>
<gene>
    <name evidence="2" type="ORF">ASIM_LOCUS1190</name>
</gene>
<organism evidence="4">
    <name type="scientific">Anisakis simplex</name>
    <name type="common">Herring worm</name>
    <dbReference type="NCBI Taxonomy" id="6269"/>
    <lineage>
        <taxon>Eukaryota</taxon>
        <taxon>Metazoa</taxon>
        <taxon>Ecdysozoa</taxon>
        <taxon>Nematoda</taxon>
        <taxon>Chromadorea</taxon>
        <taxon>Rhabditida</taxon>
        <taxon>Spirurina</taxon>
        <taxon>Ascaridomorpha</taxon>
        <taxon>Ascaridoidea</taxon>
        <taxon>Anisakidae</taxon>
        <taxon>Anisakis</taxon>
        <taxon>Anisakis simplex complex</taxon>
    </lineage>
</organism>
<name>A0A0M3J1A7_ANISI</name>
<dbReference type="Proteomes" id="UP000267096">
    <property type="component" value="Unassembled WGS sequence"/>
</dbReference>
<keyword evidence="3" id="KW-1185">Reference proteome</keyword>
<reference evidence="2 3" key="2">
    <citation type="submission" date="2018-11" db="EMBL/GenBank/DDBJ databases">
        <authorList>
            <consortium name="Pathogen Informatics"/>
        </authorList>
    </citation>
    <scope>NUCLEOTIDE SEQUENCE [LARGE SCALE GENOMIC DNA]</scope>
</reference>
<evidence type="ECO:0000313" key="3">
    <source>
        <dbReference type="Proteomes" id="UP000267096"/>
    </source>
</evidence>
<evidence type="ECO:0000256" key="1">
    <source>
        <dbReference type="SAM" id="MobiDB-lite"/>
    </source>
</evidence>
<proteinExistence type="predicted"/>
<accession>A0A0M3J1A7</accession>
<sequence>MEDSLVVAFRNETSNPSRKNSSGSLSRKSSGNGMSVGSWSETSAARLSQFCEEDADSRDSGICMDMSPDEMDFTSVRTHSYSRKVSEATTYFILGIFIKTMLYRDIRISDPTELEQDTLSQDLQDGKLVCQVNYLANIRPIRRILAW</sequence>
<evidence type="ECO:0000313" key="2">
    <source>
        <dbReference type="EMBL" id="VDK18504.1"/>
    </source>
</evidence>
<protein>
    <submittedName>
        <fullName evidence="4">FERM domain-containing protein</fullName>
    </submittedName>
</protein>
<dbReference type="WBParaSite" id="ASIM_0000130301-mRNA-1">
    <property type="protein sequence ID" value="ASIM_0000130301-mRNA-1"/>
    <property type="gene ID" value="ASIM_0000130301"/>
</dbReference>